<reference evidence="3" key="1">
    <citation type="journal article" date="2020" name="Stud. Mycol.">
        <title>101 Dothideomycetes genomes: a test case for predicting lifestyles and emergence of pathogens.</title>
        <authorList>
            <person name="Haridas S."/>
            <person name="Albert R."/>
            <person name="Binder M."/>
            <person name="Bloem J."/>
            <person name="Labutti K."/>
            <person name="Salamov A."/>
            <person name="Andreopoulos B."/>
            <person name="Baker S."/>
            <person name="Barry K."/>
            <person name="Bills G."/>
            <person name="Bluhm B."/>
            <person name="Cannon C."/>
            <person name="Castanera R."/>
            <person name="Culley D."/>
            <person name="Daum C."/>
            <person name="Ezra D."/>
            <person name="Gonzalez J."/>
            <person name="Henrissat B."/>
            <person name="Kuo A."/>
            <person name="Liang C."/>
            <person name="Lipzen A."/>
            <person name="Lutzoni F."/>
            <person name="Magnuson J."/>
            <person name="Mondo S."/>
            <person name="Nolan M."/>
            <person name="Ohm R."/>
            <person name="Pangilinan J."/>
            <person name="Park H.-J."/>
            <person name="Ramirez L."/>
            <person name="Alfaro M."/>
            <person name="Sun H."/>
            <person name="Tritt A."/>
            <person name="Yoshinaga Y."/>
            <person name="Zwiers L.-H."/>
            <person name="Turgeon B."/>
            <person name="Goodwin S."/>
            <person name="Spatafora J."/>
            <person name="Crous P."/>
            <person name="Grigoriev I."/>
        </authorList>
    </citation>
    <scope>NUCLEOTIDE SEQUENCE</scope>
    <source>
        <strain evidence="3">CBS 122367</strain>
    </source>
</reference>
<sequence>MLFSRLPIVSVLYLSSLFCLTASTALRPRVNQQNWKFPLKAVLWDNSCLQPVPNPPSGTAPTKSKVILGALNGALELIADAKDRMEQTYQTLSVEDGPTTVQKLQVDQNDPAYVQYFKNDYGKDRLDRIRETFNRMSAVTNQLGQGLRPAGRDGQIAFTCNNNECKEKGTAFTQESDLRATSTIINICDLFFEFETFEDRKMWLKMTQEEWSKRAFEGKVPEGKMRSLSKMEFGGRGTNASKFRLQTAKVLVHELSHVVWIGNTNPFNKQIGGLKPPEVYGWFKAAEYAANQPNYNDDTYTRNADSYAWYAEYGWWVRALRSSPRTALSGNGDPWPAAGDRQKPVQAAA</sequence>
<dbReference type="SUPFAM" id="SSF55486">
    <property type="entry name" value="Metalloproteases ('zincins'), catalytic domain"/>
    <property type="match status" value="1"/>
</dbReference>
<feature type="signal peptide" evidence="2">
    <location>
        <begin position="1"/>
        <end position="25"/>
    </location>
</feature>
<dbReference type="Proteomes" id="UP000799291">
    <property type="component" value="Unassembled WGS sequence"/>
</dbReference>
<evidence type="ECO:0008006" key="5">
    <source>
        <dbReference type="Google" id="ProtNLM"/>
    </source>
</evidence>
<name>A0A6G1J877_9PLEO</name>
<evidence type="ECO:0000313" key="3">
    <source>
        <dbReference type="EMBL" id="KAF2686410.1"/>
    </source>
</evidence>
<accession>A0A6G1J877</accession>
<evidence type="ECO:0000313" key="4">
    <source>
        <dbReference type="Proteomes" id="UP000799291"/>
    </source>
</evidence>
<proteinExistence type="predicted"/>
<keyword evidence="4" id="KW-1185">Reference proteome</keyword>
<keyword evidence="2" id="KW-0732">Signal</keyword>
<feature type="region of interest" description="Disordered" evidence="1">
    <location>
        <begin position="327"/>
        <end position="349"/>
    </location>
</feature>
<dbReference type="OrthoDB" id="4306934at2759"/>
<dbReference type="EMBL" id="MU005577">
    <property type="protein sequence ID" value="KAF2686410.1"/>
    <property type="molecule type" value="Genomic_DNA"/>
</dbReference>
<organism evidence="3 4">
    <name type="scientific">Lentithecium fluviatile CBS 122367</name>
    <dbReference type="NCBI Taxonomy" id="1168545"/>
    <lineage>
        <taxon>Eukaryota</taxon>
        <taxon>Fungi</taxon>
        <taxon>Dikarya</taxon>
        <taxon>Ascomycota</taxon>
        <taxon>Pezizomycotina</taxon>
        <taxon>Dothideomycetes</taxon>
        <taxon>Pleosporomycetidae</taxon>
        <taxon>Pleosporales</taxon>
        <taxon>Massarineae</taxon>
        <taxon>Lentitheciaceae</taxon>
        <taxon>Lentithecium</taxon>
    </lineage>
</organism>
<feature type="chain" id="PRO_5026101750" description="Lysine-specific metallo-endopeptidase domain-containing protein" evidence="2">
    <location>
        <begin position="26"/>
        <end position="349"/>
    </location>
</feature>
<dbReference type="Gene3D" id="3.40.390.10">
    <property type="entry name" value="Collagenase (Catalytic Domain)"/>
    <property type="match status" value="1"/>
</dbReference>
<dbReference type="GO" id="GO:0008237">
    <property type="term" value="F:metallopeptidase activity"/>
    <property type="evidence" value="ECO:0007669"/>
    <property type="project" value="InterPro"/>
</dbReference>
<protein>
    <recommendedName>
        <fullName evidence="5">Lysine-specific metallo-endopeptidase domain-containing protein</fullName>
    </recommendedName>
</protein>
<gene>
    <name evidence="3" type="ORF">K458DRAFT_402871</name>
</gene>
<dbReference type="InterPro" id="IPR024079">
    <property type="entry name" value="MetalloPept_cat_dom_sf"/>
</dbReference>
<dbReference type="AlphaFoldDB" id="A0A6G1J877"/>
<evidence type="ECO:0000256" key="2">
    <source>
        <dbReference type="SAM" id="SignalP"/>
    </source>
</evidence>
<evidence type="ECO:0000256" key="1">
    <source>
        <dbReference type="SAM" id="MobiDB-lite"/>
    </source>
</evidence>